<name>A0A9D1D7W5_9FIRM</name>
<comment type="caution">
    <text evidence="2">The sequence shown here is derived from an EMBL/GenBank/DDBJ whole genome shotgun (WGS) entry which is preliminary data.</text>
</comment>
<evidence type="ECO:0000313" key="3">
    <source>
        <dbReference type="Proteomes" id="UP000886757"/>
    </source>
</evidence>
<evidence type="ECO:0000256" key="1">
    <source>
        <dbReference type="SAM" id="MobiDB-lite"/>
    </source>
</evidence>
<evidence type="ECO:0000313" key="2">
    <source>
        <dbReference type="EMBL" id="HIR12344.1"/>
    </source>
</evidence>
<organism evidence="2 3">
    <name type="scientific">Candidatus Choladousia intestinavium</name>
    <dbReference type="NCBI Taxonomy" id="2840727"/>
    <lineage>
        <taxon>Bacteria</taxon>
        <taxon>Bacillati</taxon>
        <taxon>Bacillota</taxon>
        <taxon>Clostridia</taxon>
        <taxon>Lachnospirales</taxon>
        <taxon>Lachnospiraceae</taxon>
        <taxon>Lachnospiraceae incertae sedis</taxon>
        <taxon>Candidatus Choladousia</taxon>
    </lineage>
</organism>
<dbReference type="Proteomes" id="UP000886757">
    <property type="component" value="Unassembled WGS sequence"/>
</dbReference>
<proteinExistence type="predicted"/>
<accession>A0A9D1D7W5</accession>
<dbReference type="EMBL" id="DVGK01000004">
    <property type="protein sequence ID" value="HIR12344.1"/>
    <property type="molecule type" value="Genomic_DNA"/>
</dbReference>
<reference evidence="2" key="2">
    <citation type="journal article" date="2021" name="PeerJ">
        <title>Extensive microbial diversity within the chicken gut microbiome revealed by metagenomics and culture.</title>
        <authorList>
            <person name="Gilroy R."/>
            <person name="Ravi A."/>
            <person name="Getino M."/>
            <person name="Pursley I."/>
            <person name="Horton D.L."/>
            <person name="Alikhan N.F."/>
            <person name="Baker D."/>
            <person name="Gharbi K."/>
            <person name="Hall N."/>
            <person name="Watson M."/>
            <person name="Adriaenssens E.M."/>
            <person name="Foster-Nyarko E."/>
            <person name="Jarju S."/>
            <person name="Secka A."/>
            <person name="Antonio M."/>
            <person name="Oren A."/>
            <person name="Chaudhuri R.R."/>
            <person name="La Ragione R."/>
            <person name="Hildebrand F."/>
            <person name="Pallen M.J."/>
        </authorList>
    </citation>
    <scope>NUCLEOTIDE SEQUENCE</scope>
    <source>
        <strain evidence="2">ChiSjej4B22-8148</strain>
    </source>
</reference>
<feature type="compositionally biased region" description="Basic residues" evidence="1">
    <location>
        <begin position="44"/>
        <end position="57"/>
    </location>
</feature>
<sequence>MKRRGRWKSRIYRLAYDKPGVNQKALRLKRSLEEVKRILGQPDKRKKQCKTHSSSRS</sequence>
<protein>
    <submittedName>
        <fullName evidence="2">Uncharacterized protein</fullName>
    </submittedName>
</protein>
<dbReference type="AlphaFoldDB" id="A0A9D1D7W5"/>
<reference evidence="2" key="1">
    <citation type="submission" date="2020-10" db="EMBL/GenBank/DDBJ databases">
        <authorList>
            <person name="Gilroy R."/>
        </authorList>
    </citation>
    <scope>NUCLEOTIDE SEQUENCE</scope>
    <source>
        <strain evidence="2">ChiSjej4B22-8148</strain>
    </source>
</reference>
<gene>
    <name evidence="2" type="ORF">IAB31_00260</name>
</gene>
<feature type="region of interest" description="Disordered" evidence="1">
    <location>
        <begin position="37"/>
        <end position="57"/>
    </location>
</feature>